<dbReference type="Pfam" id="PF20561">
    <property type="entry name" value="DUF6771"/>
    <property type="match status" value="1"/>
</dbReference>
<evidence type="ECO:0000313" key="2">
    <source>
        <dbReference type="Proteomes" id="UP000515377"/>
    </source>
</evidence>
<gene>
    <name evidence="1" type="ORF">H3V42_09240</name>
</gene>
<sequence length="59" mass="6771">MDEPTRMTILRVIERAPQWLRHDLEAKDSRVRARAEETLAGMIEYAIKGDQSGTEDSLL</sequence>
<dbReference type="EMBL" id="CP060122">
    <property type="protein sequence ID" value="QNG47736.1"/>
    <property type="molecule type" value="Genomic_DNA"/>
</dbReference>
<dbReference type="InterPro" id="IPR046662">
    <property type="entry name" value="DUF6771"/>
</dbReference>
<evidence type="ECO:0000313" key="1">
    <source>
        <dbReference type="EMBL" id="QNG47736.1"/>
    </source>
</evidence>
<protein>
    <submittedName>
        <fullName evidence="1">Uncharacterized protein</fullName>
    </submittedName>
</protein>
<accession>A0A9X7UC72</accession>
<dbReference type="Proteomes" id="UP000515377">
    <property type="component" value="Chromosome"/>
</dbReference>
<reference evidence="1 2" key="1">
    <citation type="submission" date="2020-07" db="EMBL/GenBank/DDBJ databases">
        <title>Whole genome sequence of Sphingobium yanoikuyae A3.</title>
        <authorList>
            <person name="Han S.-S."/>
        </authorList>
    </citation>
    <scope>NUCLEOTIDE SEQUENCE [LARGE SCALE GENOMIC DNA]</scope>
    <source>
        <strain evidence="1 2">A3</strain>
    </source>
</reference>
<organism evidence="1 2">
    <name type="scientific">Sphingobium yanoikuyae</name>
    <name type="common">Sphingomonas yanoikuyae</name>
    <dbReference type="NCBI Taxonomy" id="13690"/>
    <lineage>
        <taxon>Bacteria</taxon>
        <taxon>Pseudomonadati</taxon>
        <taxon>Pseudomonadota</taxon>
        <taxon>Alphaproteobacteria</taxon>
        <taxon>Sphingomonadales</taxon>
        <taxon>Sphingomonadaceae</taxon>
        <taxon>Sphingobium</taxon>
    </lineage>
</organism>
<dbReference type="AlphaFoldDB" id="A0A9X7UC72"/>
<proteinExistence type="predicted"/>
<name>A0A9X7UC72_SPHYA</name>